<gene>
    <name evidence="2" type="ORF">SBA5_680013</name>
</gene>
<feature type="compositionally biased region" description="Polar residues" evidence="1">
    <location>
        <begin position="8"/>
        <end position="18"/>
    </location>
</feature>
<dbReference type="EMBL" id="OKRB01000128">
    <property type="protein sequence ID" value="SPE28652.1"/>
    <property type="molecule type" value="Genomic_DNA"/>
</dbReference>
<evidence type="ECO:0000256" key="1">
    <source>
        <dbReference type="SAM" id="MobiDB-lite"/>
    </source>
</evidence>
<dbReference type="AlphaFoldDB" id="A0A2N9LZJ8"/>
<accession>A0A2N9LZJ8</accession>
<name>A0A2N9LZJ8_9BACT</name>
<sequence>MAMYPTWKTKSAQLTTPEANKGAGISSPAGALPEASDRSPKCGSKWQRVDARLPPAQRSWNCK</sequence>
<evidence type="ECO:0000313" key="2">
    <source>
        <dbReference type="EMBL" id="SPE28652.1"/>
    </source>
</evidence>
<protein>
    <submittedName>
        <fullName evidence="2">Uncharacterized protein</fullName>
    </submittedName>
</protein>
<reference evidence="3" key="1">
    <citation type="submission" date="2018-02" db="EMBL/GenBank/DDBJ databases">
        <authorList>
            <person name="Hausmann B."/>
        </authorList>
    </citation>
    <scope>NUCLEOTIDE SEQUENCE [LARGE SCALE GENOMIC DNA]</scope>
    <source>
        <strain evidence="3">Peat soil MAG SbA5</strain>
    </source>
</reference>
<evidence type="ECO:0000313" key="3">
    <source>
        <dbReference type="Proteomes" id="UP000239735"/>
    </source>
</evidence>
<dbReference type="Proteomes" id="UP000239735">
    <property type="component" value="Unassembled WGS sequence"/>
</dbReference>
<feature type="region of interest" description="Disordered" evidence="1">
    <location>
        <begin position="1"/>
        <end position="63"/>
    </location>
</feature>
<proteinExistence type="predicted"/>
<organism evidence="2 3">
    <name type="scientific">Candidatus Sulfuritelmatomonas gaucii</name>
    <dbReference type="NCBI Taxonomy" id="2043161"/>
    <lineage>
        <taxon>Bacteria</taxon>
        <taxon>Pseudomonadati</taxon>
        <taxon>Acidobacteriota</taxon>
        <taxon>Terriglobia</taxon>
        <taxon>Terriglobales</taxon>
        <taxon>Acidobacteriaceae</taxon>
        <taxon>Candidatus Sulfuritelmatomonas</taxon>
    </lineage>
</organism>